<dbReference type="CDD" id="cd16026">
    <property type="entry name" value="GALNS_like"/>
    <property type="match status" value="1"/>
</dbReference>
<evidence type="ECO:0000256" key="4">
    <source>
        <dbReference type="ARBA" id="ARBA00022837"/>
    </source>
</evidence>
<dbReference type="GO" id="GO:0046872">
    <property type="term" value="F:metal ion binding"/>
    <property type="evidence" value="ECO:0007669"/>
    <property type="project" value="UniProtKB-KW"/>
</dbReference>
<dbReference type="Gene3D" id="3.30.1120.10">
    <property type="match status" value="1"/>
</dbReference>
<dbReference type="InterPro" id="IPR000917">
    <property type="entry name" value="Sulfatase_N"/>
</dbReference>
<dbReference type="InterPro" id="IPR050738">
    <property type="entry name" value="Sulfatase"/>
</dbReference>
<dbReference type="EMBL" id="JACBAZ010000004">
    <property type="protein sequence ID" value="NWK55992.1"/>
    <property type="molecule type" value="Genomic_DNA"/>
</dbReference>
<protein>
    <submittedName>
        <fullName evidence="8">Sulfatase</fullName>
    </submittedName>
</protein>
<keyword evidence="2" id="KW-0479">Metal-binding</keyword>
<evidence type="ECO:0000256" key="6">
    <source>
        <dbReference type="SAM" id="SignalP"/>
    </source>
</evidence>
<evidence type="ECO:0000313" key="8">
    <source>
        <dbReference type="EMBL" id="NWK55992.1"/>
    </source>
</evidence>
<keyword evidence="4" id="KW-0106">Calcium</keyword>
<dbReference type="PANTHER" id="PTHR42693:SF53">
    <property type="entry name" value="ENDO-4-O-SULFATASE"/>
    <property type="match status" value="1"/>
</dbReference>
<evidence type="ECO:0000256" key="1">
    <source>
        <dbReference type="ARBA" id="ARBA00008779"/>
    </source>
</evidence>
<sequence>MRSGIRFLFLLACCAWPLAGSAAGDGLQARKPNVIFILTDDLGYSDLSCYGAKKVKTPHLDKMAQMGMRFTDFHTGANICSPSRAAFLTGAYPQRAGTYMGINYTRMPHWFLGLNPEEITIAEQFKSVGYKTFMIGKWHLGTQAMFHPKKHGFDSYYGLPCNYSKRLDARFWDEDEVLFDDAPLDRLTELYTARAVKVIKENKEEPFFLYLAHNYPHTPYKAGAKWRGSSKDGMRGDVMQELDWGIGEVIHALEEAGISDNTLVIFSSDNGPVSPKYSAPYRGTKYTTLEGGHRVPLILCWPGKVPAKVSDTPVVAMDLFPTLTELMGASMPSDRVYDGVTLTPLFRNEPIARSSSAPFFYYNAGSLQAVRMGQWKLHLPRTLDSLPFWEKTKAFGALQSPMLVDLKQPQSETSRKSVNMPEVRKTLIEEAMKMRAELGDYLQRGSGQRPTGSSIPGVPIVSHGKDWELLVDEETRNMVADLKEKHGVLESLGRGDVPGNENQSNAGRTTGGAGGKKWRKNKK</sequence>
<proteinExistence type="inferred from homology"/>
<organism evidence="8 9">
    <name type="scientific">Oceaniferula marina</name>
    <dbReference type="NCBI Taxonomy" id="2748318"/>
    <lineage>
        <taxon>Bacteria</taxon>
        <taxon>Pseudomonadati</taxon>
        <taxon>Verrucomicrobiota</taxon>
        <taxon>Verrucomicrobiia</taxon>
        <taxon>Verrucomicrobiales</taxon>
        <taxon>Verrucomicrobiaceae</taxon>
        <taxon>Oceaniferula</taxon>
    </lineage>
</organism>
<dbReference type="PANTHER" id="PTHR42693">
    <property type="entry name" value="ARYLSULFATASE FAMILY MEMBER"/>
    <property type="match status" value="1"/>
</dbReference>
<feature type="domain" description="Sulfatase N-terminal" evidence="7">
    <location>
        <begin position="32"/>
        <end position="329"/>
    </location>
</feature>
<name>A0A851GGG1_9BACT</name>
<dbReference type="AlphaFoldDB" id="A0A851GGG1"/>
<keyword evidence="9" id="KW-1185">Reference proteome</keyword>
<dbReference type="PROSITE" id="PS00149">
    <property type="entry name" value="SULFATASE_2"/>
    <property type="match status" value="1"/>
</dbReference>
<gene>
    <name evidence="8" type="ORF">HW115_10235</name>
</gene>
<reference evidence="8 9" key="1">
    <citation type="submission" date="2020-07" db="EMBL/GenBank/DDBJ databases">
        <title>Roseicoccus Jingziensis gen. nov., sp. nov., isolated from coastal seawater.</title>
        <authorList>
            <person name="Feng X."/>
        </authorList>
    </citation>
    <scope>NUCLEOTIDE SEQUENCE [LARGE SCALE GENOMIC DNA]</scope>
    <source>
        <strain evidence="8 9">N1E253</strain>
    </source>
</reference>
<dbReference type="Pfam" id="PF00884">
    <property type="entry name" value="Sulfatase"/>
    <property type="match status" value="1"/>
</dbReference>
<evidence type="ECO:0000313" key="9">
    <source>
        <dbReference type="Proteomes" id="UP000557872"/>
    </source>
</evidence>
<feature type="chain" id="PRO_5032692190" evidence="6">
    <location>
        <begin position="23"/>
        <end position="523"/>
    </location>
</feature>
<dbReference type="Gene3D" id="3.40.720.10">
    <property type="entry name" value="Alkaline Phosphatase, subunit A"/>
    <property type="match status" value="1"/>
</dbReference>
<comment type="similarity">
    <text evidence="1">Belongs to the sulfatase family.</text>
</comment>
<feature type="signal peptide" evidence="6">
    <location>
        <begin position="1"/>
        <end position="22"/>
    </location>
</feature>
<keyword evidence="6" id="KW-0732">Signal</keyword>
<accession>A0A851GGG1</accession>
<evidence type="ECO:0000256" key="5">
    <source>
        <dbReference type="SAM" id="MobiDB-lite"/>
    </source>
</evidence>
<dbReference type="SUPFAM" id="SSF53649">
    <property type="entry name" value="Alkaline phosphatase-like"/>
    <property type="match status" value="1"/>
</dbReference>
<comment type="caution">
    <text evidence="8">The sequence shown here is derived from an EMBL/GenBank/DDBJ whole genome shotgun (WGS) entry which is preliminary data.</text>
</comment>
<dbReference type="GO" id="GO:0004065">
    <property type="term" value="F:arylsulfatase activity"/>
    <property type="evidence" value="ECO:0007669"/>
    <property type="project" value="TreeGrafter"/>
</dbReference>
<evidence type="ECO:0000256" key="2">
    <source>
        <dbReference type="ARBA" id="ARBA00022723"/>
    </source>
</evidence>
<dbReference type="InterPro" id="IPR024607">
    <property type="entry name" value="Sulfatase_CS"/>
</dbReference>
<dbReference type="Proteomes" id="UP000557872">
    <property type="component" value="Unassembled WGS sequence"/>
</dbReference>
<dbReference type="InterPro" id="IPR017850">
    <property type="entry name" value="Alkaline_phosphatase_core_sf"/>
</dbReference>
<evidence type="ECO:0000256" key="3">
    <source>
        <dbReference type="ARBA" id="ARBA00022801"/>
    </source>
</evidence>
<evidence type="ECO:0000259" key="7">
    <source>
        <dbReference type="Pfam" id="PF00884"/>
    </source>
</evidence>
<feature type="region of interest" description="Disordered" evidence="5">
    <location>
        <begin position="489"/>
        <end position="523"/>
    </location>
</feature>
<keyword evidence="3" id="KW-0378">Hydrolase</keyword>